<proteinExistence type="predicted"/>
<protein>
    <recommendedName>
        <fullName evidence="4">YcxB-like protein</fullName>
    </recommendedName>
</protein>
<name>A0ABU3VV97_9GAMM</name>
<keyword evidence="1" id="KW-1133">Transmembrane helix</keyword>
<accession>A0ABU3VV97</accession>
<keyword evidence="1" id="KW-0812">Transmembrane</keyword>
<evidence type="ECO:0000313" key="2">
    <source>
        <dbReference type="EMBL" id="MDV2078194.1"/>
    </source>
</evidence>
<sequence length="167" mass="18406">MDSLEIALEPLEKNREGALKVRKAPRWRAACAGTTMVLWLACLPLILDTASSTLAAVLTAAGVLLALALVVWYLMTNRVSGLHSGGLQQIAISSETRYCYRLLESRLERTGDGSRWPAAHYVGHQSGHGYALLIFRSAVCYLPFRGAPRQDILNFVDAVERWAASHR</sequence>
<feature type="transmembrane region" description="Helical" evidence="1">
    <location>
        <begin position="53"/>
        <end position="74"/>
    </location>
</feature>
<dbReference type="Proteomes" id="UP001269819">
    <property type="component" value="Unassembled WGS sequence"/>
</dbReference>
<feature type="transmembrane region" description="Helical" evidence="1">
    <location>
        <begin position="29"/>
        <end position="47"/>
    </location>
</feature>
<dbReference type="RefSeq" id="WP_316973006.1">
    <property type="nucleotide sequence ID" value="NZ_JAWIIJ010000003.1"/>
</dbReference>
<comment type="caution">
    <text evidence="2">The sequence shown here is derived from an EMBL/GenBank/DDBJ whole genome shotgun (WGS) entry which is preliminary data.</text>
</comment>
<gene>
    <name evidence="2" type="ORF">RYS15_05835</name>
</gene>
<evidence type="ECO:0000313" key="3">
    <source>
        <dbReference type="Proteomes" id="UP001269819"/>
    </source>
</evidence>
<evidence type="ECO:0008006" key="4">
    <source>
        <dbReference type="Google" id="ProtNLM"/>
    </source>
</evidence>
<organism evidence="2 3">
    <name type="scientific">Marinobacter xestospongiae</name>
    <dbReference type="NCBI Taxonomy" id="994319"/>
    <lineage>
        <taxon>Bacteria</taxon>
        <taxon>Pseudomonadati</taxon>
        <taxon>Pseudomonadota</taxon>
        <taxon>Gammaproteobacteria</taxon>
        <taxon>Pseudomonadales</taxon>
        <taxon>Marinobacteraceae</taxon>
        <taxon>Marinobacter</taxon>
    </lineage>
</organism>
<evidence type="ECO:0000256" key="1">
    <source>
        <dbReference type="SAM" id="Phobius"/>
    </source>
</evidence>
<reference evidence="2 3" key="1">
    <citation type="submission" date="2023-10" db="EMBL/GenBank/DDBJ databases">
        <title>Characteristics and mechanism of a salt-tolerant marine origin heterotrophic nitrifying- aerobic denitrifying bacteria Marinobacter xestospongiae HN1.</title>
        <authorList>
            <person name="Qi R."/>
        </authorList>
    </citation>
    <scope>NUCLEOTIDE SEQUENCE [LARGE SCALE GENOMIC DNA]</scope>
    <source>
        <strain evidence="2 3">HN1</strain>
    </source>
</reference>
<dbReference type="EMBL" id="JAWIIJ010000003">
    <property type="protein sequence ID" value="MDV2078194.1"/>
    <property type="molecule type" value="Genomic_DNA"/>
</dbReference>
<keyword evidence="3" id="KW-1185">Reference proteome</keyword>
<keyword evidence="1" id="KW-0472">Membrane</keyword>